<evidence type="ECO:0000256" key="2">
    <source>
        <dbReference type="ARBA" id="ARBA00022729"/>
    </source>
</evidence>
<keyword evidence="2" id="KW-0732">Signal</keyword>
<dbReference type="SUPFAM" id="SSF88713">
    <property type="entry name" value="Glycoside hydrolase/deacetylase"/>
    <property type="match status" value="1"/>
</dbReference>
<sequence>MKIYHWLKKKVYKIYEQPTLVLMYHRVGQPEVDPWKLSVSPLNFEQQLQVLKKTGLVAPSSQLIEQVNAKNVKRSRVVLTFDDGYADNFEVAKPILEKYELPATFFISTKHIDQYKEFWWDELARILLQTSSLPRHLNLNLNGTRFYFDLQTEETLTEVTEQKIKLWNAYLEPTTLRAQLYIKLWKLLSPLPYAEQQEVLSNVRDWGKIPNQPCISNFSMTLEQLRELSRNKLFEIGSHTVSHPALACYCEEEQRVEIAESKRFLEFHTNSIIQSFAYPSGNYNETTLQILKQLSFQIAFTTHDVLVNKHTDPYQIGRFQVNNWTKDEMKKNLYSLF</sequence>
<dbReference type="PANTHER" id="PTHR34216">
    <property type="match status" value="1"/>
</dbReference>
<feature type="domain" description="NodB homology" evidence="3">
    <location>
        <begin position="75"/>
        <end position="337"/>
    </location>
</feature>
<evidence type="ECO:0000259" key="3">
    <source>
        <dbReference type="PROSITE" id="PS51677"/>
    </source>
</evidence>
<dbReference type="Pfam" id="PF01522">
    <property type="entry name" value="Polysacc_deac_1"/>
    <property type="match status" value="2"/>
</dbReference>
<evidence type="ECO:0000313" key="4">
    <source>
        <dbReference type="EMBL" id="QMU27449.1"/>
    </source>
</evidence>
<dbReference type="GO" id="GO:0005576">
    <property type="term" value="C:extracellular region"/>
    <property type="evidence" value="ECO:0007669"/>
    <property type="project" value="UniProtKB-SubCell"/>
</dbReference>
<dbReference type="Gene3D" id="3.20.20.370">
    <property type="entry name" value="Glycoside hydrolase/deacetylase"/>
    <property type="match status" value="1"/>
</dbReference>
<organism evidence="4 5">
    <name type="scientific">Adhaeribacter radiodurans</name>
    <dbReference type="NCBI Taxonomy" id="2745197"/>
    <lineage>
        <taxon>Bacteria</taxon>
        <taxon>Pseudomonadati</taxon>
        <taxon>Bacteroidota</taxon>
        <taxon>Cytophagia</taxon>
        <taxon>Cytophagales</taxon>
        <taxon>Hymenobacteraceae</taxon>
        <taxon>Adhaeribacter</taxon>
    </lineage>
</organism>
<dbReference type="EMBL" id="CP055153">
    <property type="protein sequence ID" value="QMU27449.1"/>
    <property type="molecule type" value="Genomic_DNA"/>
</dbReference>
<dbReference type="GO" id="GO:0005975">
    <property type="term" value="P:carbohydrate metabolic process"/>
    <property type="evidence" value="ECO:0007669"/>
    <property type="project" value="InterPro"/>
</dbReference>
<name>A0A7L7L4Y8_9BACT</name>
<dbReference type="InterPro" id="IPR002509">
    <property type="entry name" value="NODB_dom"/>
</dbReference>
<accession>A0A7L7L4Y8</accession>
<dbReference type="KEGG" id="add:HUW48_05075"/>
<dbReference type="PROSITE" id="PS51677">
    <property type="entry name" value="NODB"/>
    <property type="match status" value="1"/>
</dbReference>
<protein>
    <submittedName>
        <fullName evidence="4">Polysaccharide deacetylase family protein</fullName>
    </submittedName>
</protein>
<dbReference type="GO" id="GO:0016810">
    <property type="term" value="F:hydrolase activity, acting on carbon-nitrogen (but not peptide) bonds"/>
    <property type="evidence" value="ECO:0007669"/>
    <property type="project" value="InterPro"/>
</dbReference>
<dbReference type="InterPro" id="IPR011330">
    <property type="entry name" value="Glyco_hydro/deAcase_b/a-brl"/>
</dbReference>
<comment type="subcellular location">
    <subcellularLocation>
        <location evidence="1">Secreted</location>
    </subcellularLocation>
</comment>
<dbReference type="CDD" id="cd10918">
    <property type="entry name" value="CE4_NodB_like_5s_6s"/>
    <property type="match status" value="1"/>
</dbReference>
<dbReference type="InterPro" id="IPR051398">
    <property type="entry name" value="Polysacch_Deacetylase"/>
</dbReference>
<reference evidence="4 5" key="1">
    <citation type="submission" date="2020-08" db="EMBL/GenBank/DDBJ databases">
        <title>Adhaeribacter dokdonensis sp. nov., isolated from the rhizosphere of Elymus tsukushiensis, a plant native to the Dokdo Islands, Republic of Korea.</title>
        <authorList>
            <person name="Ghim S.Y."/>
        </authorList>
    </citation>
    <scope>NUCLEOTIDE SEQUENCE [LARGE SCALE GENOMIC DNA]</scope>
    <source>
        <strain evidence="4 5">KUDC8001</strain>
    </source>
</reference>
<evidence type="ECO:0000313" key="5">
    <source>
        <dbReference type="Proteomes" id="UP000514509"/>
    </source>
</evidence>
<evidence type="ECO:0000256" key="1">
    <source>
        <dbReference type="ARBA" id="ARBA00004613"/>
    </source>
</evidence>
<gene>
    <name evidence="4" type="ORF">HUW48_05075</name>
</gene>
<dbReference type="Proteomes" id="UP000514509">
    <property type="component" value="Chromosome"/>
</dbReference>
<proteinExistence type="predicted"/>
<dbReference type="RefSeq" id="WP_182414644.1">
    <property type="nucleotide sequence ID" value="NZ_CP055153.1"/>
</dbReference>
<dbReference type="PANTHER" id="PTHR34216:SF3">
    <property type="entry name" value="POLY-BETA-1,6-N-ACETYL-D-GLUCOSAMINE N-DEACETYLASE"/>
    <property type="match status" value="1"/>
</dbReference>
<dbReference type="AlphaFoldDB" id="A0A7L7L4Y8"/>
<keyword evidence="5" id="KW-1185">Reference proteome</keyword>